<dbReference type="EMBL" id="QHJQ01000005">
    <property type="protein sequence ID" value="PXA04011.1"/>
    <property type="molecule type" value="Genomic_DNA"/>
</dbReference>
<name>A0A317ZKY6_9BACT</name>
<dbReference type="Proteomes" id="UP000247099">
    <property type="component" value="Unassembled WGS sequence"/>
</dbReference>
<evidence type="ECO:0000313" key="2">
    <source>
        <dbReference type="Proteomes" id="UP000247099"/>
    </source>
</evidence>
<protein>
    <submittedName>
        <fullName evidence="1">Uncharacterized protein</fullName>
    </submittedName>
</protein>
<evidence type="ECO:0000313" key="1">
    <source>
        <dbReference type="EMBL" id="PXA04011.1"/>
    </source>
</evidence>
<organism evidence="1 2">
    <name type="scientific">Coraliomargarita sinensis</name>
    <dbReference type="NCBI Taxonomy" id="2174842"/>
    <lineage>
        <taxon>Bacteria</taxon>
        <taxon>Pseudomonadati</taxon>
        <taxon>Verrucomicrobiota</taxon>
        <taxon>Opitutia</taxon>
        <taxon>Puniceicoccales</taxon>
        <taxon>Coraliomargaritaceae</taxon>
        <taxon>Coraliomargarita</taxon>
    </lineage>
</organism>
<reference evidence="1 2" key="1">
    <citation type="submission" date="2018-05" db="EMBL/GenBank/DDBJ databases">
        <title>Coraliomargarita sinensis sp. nov., isolated from a marine solar saltern.</title>
        <authorList>
            <person name="Zhou L.Y."/>
        </authorList>
    </citation>
    <scope>NUCLEOTIDE SEQUENCE [LARGE SCALE GENOMIC DNA]</scope>
    <source>
        <strain evidence="1 2">WN38</strain>
    </source>
</reference>
<dbReference type="InParanoid" id="A0A317ZKY6"/>
<sequence length="183" mass="21115">MAVPPQTLELLHSFQCVSKNEQANLISAKMRCPDGFDRRWLSPKSPLSLPHHWWRDRGWKFAVWIPTLKKVLKLRLEGPCWLRDELADDDNCNHLLPTNMMNEAWIKLPASKKQKAIIADMLCMHESEVPYLCGYAASAVIQKRTTLKHSKAVARHISRWQFELEQSSQAAPISYPELNQRSA</sequence>
<proteinExistence type="predicted"/>
<gene>
    <name evidence="1" type="ORF">DDZ13_08170</name>
</gene>
<keyword evidence="2" id="KW-1185">Reference proteome</keyword>
<dbReference type="AlphaFoldDB" id="A0A317ZKY6"/>
<comment type="caution">
    <text evidence="1">The sequence shown here is derived from an EMBL/GenBank/DDBJ whole genome shotgun (WGS) entry which is preliminary data.</text>
</comment>
<accession>A0A317ZKY6</accession>